<evidence type="ECO:0000256" key="7">
    <source>
        <dbReference type="RuleBase" id="RU363032"/>
    </source>
</evidence>
<evidence type="ECO:0000259" key="8">
    <source>
        <dbReference type="PROSITE" id="PS50928"/>
    </source>
</evidence>
<organism evidence="9 10">
    <name type="scientific">Paenibacillus swuensis</name>
    <dbReference type="NCBI Taxonomy" id="1178515"/>
    <lineage>
        <taxon>Bacteria</taxon>
        <taxon>Bacillati</taxon>
        <taxon>Bacillota</taxon>
        <taxon>Bacilli</taxon>
        <taxon>Bacillales</taxon>
        <taxon>Paenibacillaceae</taxon>
        <taxon>Paenibacillus</taxon>
    </lineage>
</organism>
<dbReference type="RefSeq" id="WP_082882494.1">
    <property type="nucleotide sequence ID" value="NZ_CP011388.1"/>
</dbReference>
<keyword evidence="3" id="KW-1003">Cell membrane</keyword>
<sequence>MQLQTVRTYKVNELSKPSMIAVHCLFILLSAAFILPVFLLIAISLTDEAAVYEHGYQFWPSLFSFDAYSFLFEDPTMVLTAYGVTSLVTLLGTLGTVILVTMYAYPLSKRDLPFRKAFTWFILFTFLFSGGLVPFYLVYTQLLHVKDTIWALILPLMSSPFWIIVARTYFKDNIPEEIVESARIDGAGEMRIFVQIVLPLSLPMLSTIALFTSFTYWNDWFNSLLFVETNKELYSLQFVMQRAIRELEFIKSQLGGLNLGTQVYANVPSETVRMAMVIVAMGPLMLAYPFFQKYFIKGLTVGAVKG</sequence>
<evidence type="ECO:0000256" key="2">
    <source>
        <dbReference type="ARBA" id="ARBA00022448"/>
    </source>
</evidence>
<comment type="similarity">
    <text evidence="7">Belongs to the binding-protein-dependent transport system permease family.</text>
</comment>
<dbReference type="AlphaFoldDB" id="A0A172TJ30"/>
<dbReference type="PANTHER" id="PTHR43744:SF9">
    <property type="entry name" value="POLYGALACTURONAN_RHAMNOGALACTURONAN TRANSPORT SYSTEM PERMEASE PROTEIN YTCP"/>
    <property type="match status" value="1"/>
</dbReference>
<feature type="transmembrane region" description="Helical" evidence="7">
    <location>
        <begin position="149"/>
        <end position="170"/>
    </location>
</feature>
<keyword evidence="6 7" id="KW-0472">Membrane</keyword>
<dbReference type="EMBL" id="CP011388">
    <property type="protein sequence ID" value="ANE46904.1"/>
    <property type="molecule type" value="Genomic_DNA"/>
</dbReference>
<evidence type="ECO:0000256" key="3">
    <source>
        <dbReference type="ARBA" id="ARBA00022475"/>
    </source>
</evidence>
<dbReference type="InterPro" id="IPR000515">
    <property type="entry name" value="MetI-like"/>
</dbReference>
<dbReference type="SUPFAM" id="SSF161098">
    <property type="entry name" value="MetI-like"/>
    <property type="match status" value="1"/>
</dbReference>
<comment type="subcellular location">
    <subcellularLocation>
        <location evidence="1 7">Cell membrane</location>
        <topology evidence="1 7">Multi-pass membrane protein</topology>
    </subcellularLocation>
</comment>
<dbReference type="PATRIC" id="fig|1178515.4.peg.2427"/>
<protein>
    <submittedName>
        <fullName evidence="9">Sugar ABC transporter permease</fullName>
    </submittedName>
</protein>
<accession>A0A172TJ30</accession>
<feature type="transmembrane region" description="Helical" evidence="7">
    <location>
        <begin position="79"/>
        <end position="105"/>
    </location>
</feature>
<dbReference type="GO" id="GO:0005886">
    <property type="term" value="C:plasma membrane"/>
    <property type="evidence" value="ECO:0007669"/>
    <property type="project" value="UniProtKB-SubCell"/>
</dbReference>
<keyword evidence="5 7" id="KW-1133">Transmembrane helix</keyword>
<feature type="domain" description="ABC transmembrane type-1" evidence="8">
    <location>
        <begin position="82"/>
        <end position="285"/>
    </location>
</feature>
<reference evidence="9 10" key="1">
    <citation type="submission" date="2015-01" db="EMBL/GenBank/DDBJ databases">
        <title>Paenibacillus swuensis/DY6/whole genome sequencing.</title>
        <authorList>
            <person name="Kim M.K."/>
            <person name="Srinivasan S."/>
            <person name="Lee J.-J."/>
        </authorList>
    </citation>
    <scope>NUCLEOTIDE SEQUENCE [LARGE SCALE GENOMIC DNA]</scope>
    <source>
        <strain evidence="9 10">DY6</strain>
    </source>
</reference>
<feature type="transmembrane region" description="Helical" evidence="7">
    <location>
        <begin position="191"/>
        <end position="217"/>
    </location>
</feature>
<keyword evidence="2 7" id="KW-0813">Transport</keyword>
<dbReference type="InterPro" id="IPR035906">
    <property type="entry name" value="MetI-like_sf"/>
</dbReference>
<dbReference type="Proteomes" id="UP000076927">
    <property type="component" value="Chromosome"/>
</dbReference>
<name>A0A172TJ30_9BACL</name>
<dbReference type="CDD" id="cd06261">
    <property type="entry name" value="TM_PBP2"/>
    <property type="match status" value="1"/>
</dbReference>
<dbReference type="GO" id="GO:0055085">
    <property type="term" value="P:transmembrane transport"/>
    <property type="evidence" value="ECO:0007669"/>
    <property type="project" value="InterPro"/>
</dbReference>
<evidence type="ECO:0000256" key="5">
    <source>
        <dbReference type="ARBA" id="ARBA00022989"/>
    </source>
</evidence>
<evidence type="ECO:0000313" key="10">
    <source>
        <dbReference type="Proteomes" id="UP000076927"/>
    </source>
</evidence>
<dbReference type="STRING" id="1178515.SY83_12155"/>
<dbReference type="PROSITE" id="PS50928">
    <property type="entry name" value="ABC_TM1"/>
    <property type="match status" value="1"/>
</dbReference>
<evidence type="ECO:0000256" key="6">
    <source>
        <dbReference type="ARBA" id="ARBA00023136"/>
    </source>
</evidence>
<evidence type="ECO:0000313" key="9">
    <source>
        <dbReference type="EMBL" id="ANE46904.1"/>
    </source>
</evidence>
<gene>
    <name evidence="9" type="ORF">SY83_12155</name>
</gene>
<evidence type="ECO:0000256" key="1">
    <source>
        <dbReference type="ARBA" id="ARBA00004651"/>
    </source>
</evidence>
<feature type="transmembrane region" description="Helical" evidence="7">
    <location>
        <begin position="117"/>
        <end position="137"/>
    </location>
</feature>
<evidence type="ECO:0000256" key="4">
    <source>
        <dbReference type="ARBA" id="ARBA00022692"/>
    </source>
</evidence>
<dbReference type="Pfam" id="PF00528">
    <property type="entry name" value="BPD_transp_1"/>
    <property type="match status" value="1"/>
</dbReference>
<dbReference type="Gene3D" id="1.10.3720.10">
    <property type="entry name" value="MetI-like"/>
    <property type="match status" value="1"/>
</dbReference>
<keyword evidence="4 7" id="KW-0812">Transmembrane</keyword>
<feature type="transmembrane region" description="Helical" evidence="7">
    <location>
        <begin position="20"/>
        <end position="43"/>
    </location>
</feature>
<dbReference type="KEGG" id="pswu:SY83_12155"/>
<dbReference type="OrthoDB" id="157184at2"/>
<keyword evidence="10" id="KW-1185">Reference proteome</keyword>
<proteinExistence type="inferred from homology"/>
<dbReference type="PANTHER" id="PTHR43744">
    <property type="entry name" value="ABC TRANSPORTER PERMEASE PROTEIN MG189-RELATED-RELATED"/>
    <property type="match status" value="1"/>
</dbReference>
<feature type="transmembrane region" description="Helical" evidence="7">
    <location>
        <begin position="272"/>
        <end position="291"/>
    </location>
</feature>